<sequence>MQTIASTDNVVLTEKRGLKACTAQKSDVKLFLILESVRDVRVQLFLVGSLLPVEEESREVRIARLSRSSRKGTAMPREIFLPRTPGLINPQFPILPG</sequence>
<dbReference type="EMBL" id="CP144543">
    <property type="protein sequence ID" value="WVW82921.1"/>
    <property type="molecule type" value="Genomic_DNA"/>
</dbReference>
<evidence type="ECO:0000313" key="1">
    <source>
        <dbReference type="EMBL" id="WVW82921.1"/>
    </source>
</evidence>
<reference evidence="1" key="2">
    <citation type="submission" date="2024-02" db="EMBL/GenBank/DDBJ databases">
        <title>Comparative genomics of Cryptococcus and Kwoniella reveals pathogenesis evolution and contrasting modes of karyotype evolution via chromosome fusion or intercentromeric recombination.</title>
        <authorList>
            <person name="Coelho M.A."/>
            <person name="David-Palma M."/>
            <person name="Shea T."/>
            <person name="Bowers K."/>
            <person name="McGinley-Smith S."/>
            <person name="Mohammad A.W."/>
            <person name="Gnirke A."/>
            <person name="Yurkov A.M."/>
            <person name="Nowrousian M."/>
            <person name="Sun S."/>
            <person name="Cuomo C.A."/>
            <person name="Heitman J."/>
        </authorList>
    </citation>
    <scope>NUCLEOTIDE SEQUENCE</scope>
    <source>
        <strain evidence="1">CBS 10118</strain>
    </source>
</reference>
<keyword evidence="2" id="KW-1185">Reference proteome</keyword>
<reference evidence="1" key="1">
    <citation type="submission" date="2013-07" db="EMBL/GenBank/DDBJ databases">
        <authorList>
            <consortium name="The Broad Institute Genome Sequencing Platform"/>
            <person name="Cuomo C."/>
            <person name="Litvintseva A."/>
            <person name="Chen Y."/>
            <person name="Heitman J."/>
            <person name="Sun S."/>
            <person name="Springer D."/>
            <person name="Dromer F."/>
            <person name="Young S.K."/>
            <person name="Zeng Q."/>
            <person name="Gargeya S."/>
            <person name="Fitzgerald M."/>
            <person name="Abouelleil A."/>
            <person name="Alvarado L."/>
            <person name="Berlin A.M."/>
            <person name="Chapman S.B."/>
            <person name="Dewar J."/>
            <person name="Goldberg J."/>
            <person name="Griggs A."/>
            <person name="Gujja S."/>
            <person name="Hansen M."/>
            <person name="Howarth C."/>
            <person name="Imamovic A."/>
            <person name="Larimer J."/>
            <person name="McCowan C."/>
            <person name="Murphy C."/>
            <person name="Pearson M."/>
            <person name="Priest M."/>
            <person name="Roberts A."/>
            <person name="Saif S."/>
            <person name="Shea T."/>
            <person name="Sykes S."/>
            <person name="Wortman J."/>
            <person name="Nusbaum C."/>
            <person name="Birren B."/>
        </authorList>
    </citation>
    <scope>NUCLEOTIDE SEQUENCE</scope>
    <source>
        <strain evidence="1">CBS 10118</strain>
    </source>
</reference>
<protein>
    <submittedName>
        <fullName evidence="1">Uncharacterized protein</fullName>
    </submittedName>
</protein>
<gene>
    <name evidence="1" type="ORF">I302_104935</name>
</gene>
<evidence type="ECO:0000313" key="2">
    <source>
        <dbReference type="Proteomes" id="UP000092730"/>
    </source>
</evidence>
<proteinExistence type="predicted"/>
<organism evidence="1 2">
    <name type="scientific">Kwoniella bestiolae CBS 10118</name>
    <dbReference type="NCBI Taxonomy" id="1296100"/>
    <lineage>
        <taxon>Eukaryota</taxon>
        <taxon>Fungi</taxon>
        <taxon>Dikarya</taxon>
        <taxon>Basidiomycota</taxon>
        <taxon>Agaricomycotina</taxon>
        <taxon>Tremellomycetes</taxon>
        <taxon>Tremellales</taxon>
        <taxon>Cryptococcaceae</taxon>
        <taxon>Kwoniella</taxon>
    </lineage>
</organism>
<dbReference type="RefSeq" id="XP_065726034.1">
    <property type="nucleotide sequence ID" value="XM_065869962.1"/>
</dbReference>
<dbReference type="Proteomes" id="UP000092730">
    <property type="component" value="Chromosome 3"/>
</dbReference>
<accession>A0AAJ8K808</accession>
<dbReference type="KEGG" id="kbi:90824395"/>
<dbReference type="GeneID" id="90824395"/>
<name>A0AAJ8K808_9TREE</name>
<dbReference type="AlphaFoldDB" id="A0AAJ8K808"/>